<keyword evidence="2" id="KW-0378">Hydrolase</keyword>
<evidence type="ECO:0000259" key="1">
    <source>
        <dbReference type="Pfam" id="PF12146"/>
    </source>
</evidence>
<gene>
    <name evidence="2" type="ORF">AB8S09_11875</name>
</gene>
<reference evidence="2 3" key="1">
    <citation type="submission" date="2024-08" db="EMBL/GenBank/DDBJ databases">
        <title>Clostridium lapicellarii sp. nov., and Clostridium renhuaiense sp. nov., two species isolated from the mud in a fermentation cellar used for producing sauce-flavour Chinese liquors.</title>
        <authorList>
            <person name="Yang F."/>
            <person name="Wang H."/>
            <person name="Chen L.Q."/>
            <person name="Zhou N."/>
            <person name="Lu J.J."/>
            <person name="Pu X.X."/>
            <person name="Wan B."/>
            <person name="Wang L."/>
            <person name="Liu S.J."/>
        </authorList>
    </citation>
    <scope>NUCLEOTIDE SEQUENCE [LARGE SCALE GENOMIC DNA]</scope>
    <source>
        <strain evidence="2 3">MT-113</strain>
    </source>
</reference>
<organism evidence="2 3">
    <name type="scientific">Clostridium lapidicellarium</name>
    <dbReference type="NCBI Taxonomy" id="3240931"/>
    <lineage>
        <taxon>Bacteria</taxon>
        <taxon>Bacillati</taxon>
        <taxon>Bacillota</taxon>
        <taxon>Clostridia</taxon>
        <taxon>Eubacteriales</taxon>
        <taxon>Clostridiaceae</taxon>
        <taxon>Clostridium</taxon>
    </lineage>
</organism>
<evidence type="ECO:0000313" key="3">
    <source>
        <dbReference type="Proteomes" id="UP001565220"/>
    </source>
</evidence>
<sequence>MSRDPEVVEAYDEDPLVLKESNVKLLGEAFVKGSIWIKNNVKKYNYPCLILHGV</sequence>
<dbReference type="RefSeq" id="WP_294185166.1">
    <property type="nucleotide sequence ID" value="NZ_JBGFFE010000019.1"/>
</dbReference>
<dbReference type="EMBL" id="JBGFFE010000019">
    <property type="protein sequence ID" value="MEY8764327.1"/>
    <property type="molecule type" value="Genomic_DNA"/>
</dbReference>
<dbReference type="Proteomes" id="UP001565220">
    <property type="component" value="Unassembled WGS sequence"/>
</dbReference>
<proteinExistence type="predicted"/>
<keyword evidence="3" id="KW-1185">Reference proteome</keyword>
<protein>
    <submittedName>
        <fullName evidence="2">Alpha/beta hydrolase</fullName>
    </submittedName>
</protein>
<evidence type="ECO:0000313" key="2">
    <source>
        <dbReference type="EMBL" id="MEY8764327.1"/>
    </source>
</evidence>
<dbReference type="GO" id="GO:0016787">
    <property type="term" value="F:hydrolase activity"/>
    <property type="evidence" value="ECO:0007669"/>
    <property type="project" value="UniProtKB-KW"/>
</dbReference>
<dbReference type="InterPro" id="IPR022742">
    <property type="entry name" value="Hydrolase_4"/>
</dbReference>
<comment type="caution">
    <text evidence="2">The sequence shown here is derived from an EMBL/GenBank/DDBJ whole genome shotgun (WGS) entry which is preliminary data.</text>
</comment>
<feature type="domain" description="Serine aminopeptidase S33" evidence="1">
    <location>
        <begin position="1"/>
        <end position="53"/>
    </location>
</feature>
<name>A0ABV4DZI5_9CLOT</name>
<dbReference type="Pfam" id="PF12146">
    <property type="entry name" value="Hydrolase_4"/>
    <property type="match status" value="1"/>
</dbReference>
<accession>A0ABV4DZI5</accession>